<dbReference type="InterPro" id="IPR050925">
    <property type="entry name" value="Rhomboid_protease_S54"/>
</dbReference>
<evidence type="ECO:0000256" key="1">
    <source>
        <dbReference type="ARBA" id="ARBA00004141"/>
    </source>
</evidence>
<dbReference type="SUPFAM" id="SSF144091">
    <property type="entry name" value="Rhomboid-like"/>
    <property type="match status" value="1"/>
</dbReference>
<accession>A0A3D2X2R7</accession>
<evidence type="ECO:0000313" key="10">
    <source>
        <dbReference type="EMBL" id="HCL01421.1"/>
    </source>
</evidence>
<keyword evidence="3 8" id="KW-0812">Transmembrane</keyword>
<dbReference type="EMBL" id="DPVV01000116">
    <property type="protein sequence ID" value="HCL01421.1"/>
    <property type="molecule type" value="Genomic_DNA"/>
</dbReference>
<dbReference type="Gene3D" id="1.20.1540.10">
    <property type="entry name" value="Rhomboid-like"/>
    <property type="match status" value="1"/>
</dbReference>
<comment type="subcellular location">
    <subcellularLocation>
        <location evidence="1">Membrane</location>
        <topology evidence="1">Multi-pass membrane protein</topology>
    </subcellularLocation>
</comment>
<evidence type="ECO:0000256" key="2">
    <source>
        <dbReference type="ARBA" id="ARBA00009045"/>
    </source>
</evidence>
<evidence type="ECO:0000256" key="5">
    <source>
        <dbReference type="ARBA" id="ARBA00022989"/>
    </source>
</evidence>
<gene>
    <name evidence="10" type="ORF">DHW61_03245</name>
</gene>
<evidence type="ECO:0000256" key="6">
    <source>
        <dbReference type="ARBA" id="ARBA00023136"/>
    </source>
</evidence>
<protein>
    <recommendedName>
        <fullName evidence="9">Peptidase S54 rhomboid domain-containing protein</fullName>
    </recommendedName>
</protein>
<dbReference type="Pfam" id="PF01694">
    <property type="entry name" value="Rhomboid"/>
    <property type="match status" value="1"/>
</dbReference>
<dbReference type="Proteomes" id="UP000262969">
    <property type="component" value="Unassembled WGS sequence"/>
</dbReference>
<keyword evidence="6 8" id="KW-0472">Membrane</keyword>
<feature type="transmembrane region" description="Helical" evidence="8">
    <location>
        <begin position="94"/>
        <end position="115"/>
    </location>
</feature>
<proteinExistence type="inferred from homology"/>
<feature type="domain" description="Peptidase S54 rhomboid" evidence="9">
    <location>
        <begin position="140"/>
        <end position="280"/>
    </location>
</feature>
<evidence type="ECO:0000256" key="3">
    <source>
        <dbReference type="ARBA" id="ARBA00022692"/>
    </source>
</evidence>
<comment type="similarity">
    <text evidence="2">Belongs to the peptidase S54 family.</text>
</comment>
<evidence type="ECO:0000256" key="4">
    <source>
        <dbReference type="ARBA" id="ARBA00022801"/>
    </source>
</evidence>
<feature type="transmembrane region" description="Helical" evidence="8">
    <location>
        <begin position="237"/>
        <end position="256"/>
    </location>
</feature>
<evidence type="ECO:0000256" key="8">
    <source>
        <dbReference type="SAM" id="Phobius"/>
    </source>
</evidence>
<keyword evidence="5 8" id="KW-1133">Transmembrane helix</keyword>
<dbReference type="PANTHER" id="PTHR43731">
    <property type="entry name" value="RHOMBOID PROTEASE"/>
    <property type="match status" value="1"/>
</dbReference>
<feature type="region of interest" description="Disordered" evidence="7">
    <location>
        <begin position="54"/>
        <end position="82"/>
    </location>
</feature>
<dbReference type="PANTHER" id="PTHR43731:SF14">
    <property type="entry name" value="PRESENILIN-ASSOCIATED RHOMBOID-LIKE PROTEIN, MITOCHONDRIAL"/>
    <property type="match status" value="1"/>
</dbReference>
<dbReference type="AlphaFoldDB" id="A0A3D2X2R7"/>
<feature type="transmembrane region" description="Helical" evidence="8">
    <location>
        <begin position="181"/>
        <end position="199"/>
    </location>
</feature>
<dbReference type="GO" id="GO:0004252">
    <property type="term" value="F:serine-type endopeptidase activity"/>
    <property type="evidence" value="ECO:0007669"/>
    <property type="project" value="InterPro"/>
</dbReference>
<feature type="transmembrane region" description="Helical" evidence="8">
    <location>
        <begin position="262"/>
        <end position="279"/>
    </location>
</feature>
<feature type="transmembrane region" description="Helical" evidence="8">
    <location>
        <begin position="205"/>
        <end position="230"/>
    </location>
</feature>
<dbReference type="GO" id="GO:0016020">
    <property type="term" value="C:membrane"/>
    <property type="evidence" value="ECO:0007669"/>
    <property type="project" value="UniProtKB-SubCell"/>
</dbReference>
<feature type="transmembrane region" description="Helical" evidence="8">
    <location>
        <begin position="150"/>
        <end position="169"/>
    </location>
</feature>
<evidence type="ECO:0000313" key="11">
    <source>
        <dbReference type="Proteomes" id="UP000262969"/>
    </source>
</evidence>
<name>A0A3D2X2R7_9FIRM</name>
<reference evidence="10 11" key="1">
    <citation type="journal article" date="2018" name="Nat. Biotechnol.">
        <title>A standardized bacterial taxonomy based on genome phylogeny substantially revises the tree of life.</title>
        <authorList>
            <person name="Parks D.H."/>
            <person name="Chuvochina M."/>
            <person name="Waite D.W."/>
            <person name="Rinke C."/>
            <person name="Skarshewski A."/>
            <person name="Chaumeil P.A."/>
            <person name="Hugenholtz P."/>
        </authorList>
    </citation>
    <scope>NUCLEOTIDE SEQUENCE [LARGE SCALE GENOMIC DNA]</scope>
    <source>
        <strain evidence="10">UBA11728</strain>
    </source>
</reference>
<comment type="caution">
    <text evidence="10">The sequence shown here is derived from an EMBL/GenBank/DDBJ whole genome shotgun (WGS) entry which is preliminary data.</text>
</comment>
<feature type="compositionally biased region" description="Polar residues" evidence="7">
    <location>
        <begin position="55"/>
        <end position="82"/>
    </location>
</feature>
<evidence type="ECO:0000256" key="7">
    <source>
        <dbReference type="SAM" id="MobiDB-lite"/>
    </source>
</evidence>
<sequence>MLFEGQARDENGIFRGLEQLISEYGRSYFTSHGKQNSTYRNGNYQDGFGTDYQHHQGSQGAYQQGNSNYQTDTSYRGNNGNFQSGTSYQRNNGIFSRIGIATIIIIAINAAVFFYTDLSGNYDKIVSKGCIFWPLIKYHNEYYRLFTYQFLHANISHLANNMLILAIMGSTLERHVGKFKYLLIYFLSGIVAGIASMSYNMQKGLLSNSIGASGAIFGVIGAIALIVVVNKGRLETIGTRQIIIFIALSLYGGFTSQGVDNAAHVGGLLAGFFIAMLVYRKKRGRIRED</sequence>
<keyword evidence="4" id="KW-0378">Hydrolase</keyword>
<dbReference type="InterPro" id="IPR035952">
    <property type="entry name" value="Rhomboid-like_sf"/>
</dbReference>
<organism evidence="10 11">
    <name type="scientific">Lachnoclostridium phytofermentans</name>
    <dbReference type="NCBI Taxonomy" id="66219"/>
    <lineage>
        <taxon>Bacteria</taxon>
        <taxon>Bacillati</taxon>
        <taxon>Bacillota</taxon>
        <taxon>Clostridia</taxon>
        <taxon>Lachnospirales</taxon>
        <taxon>Lachnospiraceae</taxon>
    </lineage>
</organism>
<evidence type="ECO:0000259" key="9">
    <source>
        <dbReference type="Pfam" id="PF01694"/>
    </source>
</evidence>
<dbReference type="InterPro" id="IPR022764">
    <property type="entry name" value="Peptidase_S54_rhomboid_dom"/>
</dbReference>